<evidence type="ECO:0000256" key="1">
    <source>
        <dbReference type="ARBA" id="ARBA00022441"/>
    </source>
</evidence>
<evidence type="ECO:0008006" key="5">
    <source>
        <dbReference type="Google" id="ProtNLM"/>
    </source>
</evidence>
<dbReference type="PANTHER" id="PTHR46647:SF1">
    <property type="entry name" value="RAB9 EFFECTOR PROTEIN WITH KELCH MOTIFS"/>
    <property type="match status" value="1"/>
</dbReference>
<dbReference type="PANTHER" id="PTHR46647">
    <property type="entry name" value="RAB9 EFFECTOR PROTEIN WITH KELCH MOTIFS"/>
    <property type="match status" value="1"/>
</dbReference>
<dbReference type="Proteomes" id="UP001319180">
    <property type="component" value="Unassembled WGS sequence"/>
</dbReference>
<keyword evidence="2" id="KW-0677">Repeat</keyword>
<comment type="caution">
    <text evidence="3">The sequence shown here is derived from an EMBL/GenBank/DDBJ whole genome shotgun (WGS) entry which is preliminary data.</text>
</comment>
<gene>
    <name evidence="3" type="ORF">KK078_02910</name>
</gene>
<accession>A0AAP2D5H5</accession>
<evidence type="ECO:0000313" key="3">
    <source>
        <dbReference type="EMBL" id="MBT1685487.1"/>
    </source>
</evidence>
<dbReference type="Pfam" id="PF24681">
    <property type="entry name" value="Kelch_KLHDC2_KLHL20_DRC7"/>
    <property type="match status" value="1"/>
</dbReference>
<proteinExistence type="predicted"/>
<keyword evidence="4" id="KW-1185">Reference proteome</keyword>
<name>A0AAP2D5H5_9BACT</name>
<evidence type="ECO:0000256" key="2">
    <source>
        <dbReference type="ARBA" id="ARBA00022737"/>
    </source>
</evidence>
<dbReference type="AlphaFoldDB" id="A0AAP2D5H5"/>
<protein>
    <recommendedName>
        <fullName evidence="5">Galactose oxidase</fullName>
    </recommendedName>
</protein>
<dbReference type="EMBL" id="JAHESC010000003">
    <property type="protein sequence ID" value="MBT1685487.1"/>
    <property type="molecule type" value="Genomic_DNA"/>
</dbReference>
<reference evidence="3 4" key="1">
    <citation type="submission" date="2021-05" db="EMBL/GenBank/DDBJ databases">
        <title>A Polyphasic approach of four new species of the genus Ohtaekwangia: Ohtaekwangia histidinii sp. nov., Ohtaekwangia cretensis sp. nov., Ohtaekwangia indiensis sp. nov., Ohtaekwangia reichenbachii sp. nov. from diverse environment.</title>
        <authorList>
            <person name="Octaviana S."/>
        </authorList>
    </citation>
    <scope>NUCLEOTIDE SEQUENCE [LARGE SCALE GENOMIC DNA]</scope>
    <source>
        <strain evidence="3 4">PWU37</strain>
    </source>
</reference>
<sequence>MKVLLITAGAFIACVAYVVSPEKGGRISPDARMMPSPEFKWTQVAPPGTGGFQEEWKPGQWPMGLRPVVAFGNNIWMTGQKMTWSSTDGIHWNNYPKKDWGERISTAQVYFKNKLWIFGGLIINQGFRNDIWVSSDGKNWDVVKEHAAWQPRKDHHVIVFDNKLWLFGGATNVNKDLEPEGFLNDVWSSDDGVQWTRVTDRAPWPARKYQHVVVYKDQLWMLGGNGSSDVWRSPDGKNWIPVLSEAPWKTRNDFGVMVYENLLFVYGGRGGMPARDYNDVWFSFDGKTWHLQTAHAPWGEQTGTYSAVFQDKLWLYNGKHKGYPNTGDIWIMEPAR</sequence>
<organism evidence="3 4">
    <name type="scientific">Dawidia soli</name>
    <dbReference type="NCBI Taxonomy" id="2782352"/>
    <lineage>
        <taxon>Bacteria</taxon>
        <taxon>Pseudomonadati</taxon>
        <taxon>Bacteroidota</taxon>
        <taxon>Cytophagia</taxon>
        <taxon>Cytophagales</taxon>
        <taxon>Chryseotaleaceae</taxon>
        <taxon>Dawidia</taxon>
    </lineage>
</organism>
<keyword evidence="1" id="KW-0880">Kelch repeat</keyword>
<dbReference type="InterPro" id="IPR052124">
    <property type="entry name" value="Rab9_kelch_effector"/>
</dbReference>
<dbReference type="RefSeq" id="WP_254088737.1">
    <property type="nucleotide sequence ID" value="NZ_JAHESC010000003.1"/>
</dbReference>
<evidence type="ECO:0000313" key="4">
    <source>
        <dbReference type="Proteomes" id="UP001319180"/>
    </source>
</evidence>
<dbReference type="Gene3D" id="2.120.10.80">
    <property type="entry name" value="Kelch-type beta propeller"/>
    <property type="match status" value="2"/>
</dbReference>
<dbReference type="SUPFAM" id="SSF117281">
    <property type="entry name" value="Kelch motif"/>
    <property type="match status" value="1"/>
</dbReference>
<dbReference type="InterPro" id="IPR015915">
    <property type="entry name" value="Kelch-typ_b-propeller"/>
</dbReference>